<name>B0JVV9_MICAN</name>
<dbReference type="KEGG" id="mar:MAE_48800"/>
<accession>B0JVV9</accession>
<dbReference type="HOGENOM" id="CLU_2880845_0_0_3"/>
<dbReference type="PaxDb" id="449447-MAE_48800"/>
<evidence type="ECO:0000313" key="1">
    <source>
        <dbReference type="EMBL" id="BAG04702.1"/>
    </source>
</evidence>
<dbReference type="EnsemblBacteria" id="BAG04702">
    <property type="protein sequence ID" value="BAG04702"/>
    <property type="gene ID" value="MAE_48800"/>
</dbReference>
<dbReference type="STRING" id="449447.MAE_48800"/>
<dbReference type="Proteomes" id="UP000001510">
    <property type="component" value="Chromosome"/>
</dbReference>
<evidence type="ECO:0000313" key="2">
    <source>
        <dbReference type="Proteomes" id="UP000001510"/>
    </source>
</evidence>
<dbReference type="EMBL" id="AP009552">
    <property type="protein sequence ID" value="BAG04702.1"/>
    <property type="molecule type" value="Genomic_DNA"/>
</dbReference>
<organism evidence="1 2">
    <name type="scientific">Microcystis aeruginosa (strain NIES-843 / IAM M-2473)</name>
    <dbReference type="NCBI Taxonomy" id="449447"/>
    <lineage>
        <taxon>Bacteria</taxon>
        <taxon>Bacillati</taxon>
        <taxon>Cyanobacteriota</taxon>
        <taxon>Cyanophyceae</taxon>
        <taxon>Oscillatoriophycideae</taxon>
        <taxon>Chroococcales</taxon>
        <taxon>Microcystaceae</taxon>
        <taxon>Microcystis</taxon>
    </lineage>
</organism>
<proteinExistence type="predicted"/>
<reference evidence="1 2" key="1">
    <citation type="journal article" date="2007" name="DNA Res.">
        <title>Complete genomic structure of the bloom-forming toxic cyanobacterium Microcystis aeruginosa NIES-843.</title>
        <authorList>
            <person name="Kaneko T."/>
            <person name="Nakajima N."/>
            <person name="Okamoto S."/>
            <person name="Suzuki I."/>
            <person name="Tanabe Y."/>
            <person name="Tamaoki M."/>
            <person name="Nakamura Y."/>
            <person name="Kasai F."/>
            <person name="Watanabe A."/>
            <person name="Kawashima K."/>
            <person name="Kishida Y."/>
            <person name="Ono A."/>
            <person name="Shimizu Y."/>
            <person name="Takahashi C."/>
            <person name="Minami C."/>
            <person name="Fujishiro T."/>
            <person name="Kohara M."/>
            <person name="Katoh M."/>
            <person name="Nakazaki N."/>
            <person name="Nakayama S."/>
            <person name="Yamada M."/>
            <person name="Tabata S."/>
            <person name="Watanabe M.M."/>
        </authorList>
    </citation>
    <scope>NUCLEOTIDE SEQUENCE [LARGE SCALE GENOMIC DNA]</scope>
    <source>
        <strain evidence="2">NIES-843 / IAM M-247</strain>
    </source>
</reference>
<keyword evidence="2" id="KW-1185">Reference proteome</keyword>
<dbReference type="AlphaFoldDB" id="B0JVV9"/>
<gene>
    <name evidence="1" type="ordered locus">MAE_48800</name>
</gene>
<protein>
    <submittedName>
        <fullName evidence="1">Uncharacterized protein</fullName>
    </submittedName>
</protein>
<sequence>MCTSAYPYLLQIGVGFLHNPFLYESYAGYYLDFDLSKRFIRITSFPTTVFLTLVSSSIPKLCR</sequence>